<dbReference type="AlphaFoldDB" id="A9EZT1"/>
<evidence type="ECO:0000313" key="8">
    <source>
        <dbReference type="Proteomes" id="UP000002139"/>
    </source>
</evidence>
<evidence type="ECO:0000256" key="4">
    <source>
        <dbReference type="ARBA" id="ARBA00022840"/>
    </source>
</evidence>
<dbReference type="PANTHER" id="PTHR43289">
    <property type="entry name" value="MITOGEN-ACTIVATED PROTEIN KINASE KINASE KINASE 20-RELATED"/>
    <property type="match status" value="1"/>
</dbReference>
<evidence type="ECO:0000256" key="5">
    <source>
        <dbReference type="SAM" id="MobiDB-lite"/>
    </source>
</evidence>
<dbReference type="Gene3D" id="1.10.510.10">
    <property type="entry name" value="Transferase(Phosphotransferase) domain 1"/>
    <property type="match status" value="1"/>
</dbReference>
<keyword evidence="4" id="KW-0067">ATP-binding</keyword>
<dbReference type="InterPro" id="IPR000719">
    <property type="entry name" value="Prot_kinase_dom"/>
</dbReference>
<protein>
    <submittedName>
        <fullName evidence="7">Protein kinase</fullName>
        <ecNumber evidence="7">2.7.11.1</ecNumber>
    </submittedName>
</protein>
<dbReference type="RefSeq" id="WP_012233677.1">
    <property type="nucleotide sequence ID" value="NC_010162.1"/>
</dbReference>
<proteinExistence type="predicted"/>
<accession>A9EZT1</accession>
<feature type="compositionally biased region" description="Polar residues" evidence="5">
    <location>
        <begin position="225"/>
        <end position="238"/>
    </location>
</feature>
<dbReference type="GO" id="GO:0005524">
    <property type="term" value="F:ATP binding"/>
    <property type="evidence" value="ECO:0007669"/>
    <property type="project" value="UniProtKB-KW"/>
</dbReference>
<sequence length="493" mass="52959">MDADQRQLGPYILREAVSSRALTVTYRAEHAGLGRAALIKTLKPTVSAASAFAAGLEREAKILARIRHPNIIDIHDFQRDEDRIWLVLEPLSGPTLAALCARAGRLDEGAAAAIALEIARGLGHAHERGVVHRELRPERVIVTPAGGVKILEFAAASDGRQPSLPEPFEGSDTFARPDYMAPEQILGAEPGPQADVFTLGVVLFEMLTGVRPFDEPKAGPEDANRTSNHTSNHTSNRASGAPGAPRERDEDRWVEGRAVAHRIRNAPPQPLRGLVPDVSRGLERVVLRCLEKEPEQRYESGRAVADALAEELAERGHPQPRALIARALAAAKLGGDELPPAQAPSARPAVAQRSAPSLAPDVGRLVGIFALVVAGGALIELSLRQHDAAEPPSAEARQPGARSEERGYLKVLARPWAEVVIDGELIDVTPMARAIPLQAGRHYVTFRHPNAPEEKRTITVSEGQTVTLDVSMRIDRSAIDAGAPPVPDRDASP</sequence>
<dbReference type="PANTHER" id="PTHR43289:SF6">
    <property type="entry name" value="SERINE_THREONINE-PROTEIN KINASE NEKL-3"/>
    <property type="match status" value="1"/>
</dbReference>
<name>A9EZT1_SORC5</name>
<dbReference type="HOGENOM" id="CLU_000288_63_44_7"/>
<dbReference type="STRING" id="448385.sce1043"/>
<dbReference type="KEGG" id="scl:sce1043"/>
<dbReference type="BioCyc" id="SCEL448385:SCE_RS48185-MONOMER"/>
<feature type="region of interest" description="Disordered" evidence="5">
    <location>
        <begin position="213"/>
        <end position="252"/>
    </location>
</feature>
<dbReference type="OrthoDB" id="9801841at2"/>
<feature type="domain" description="Protein kinase" evidence="6">
    <location>
        <begin position="11"/>
        <end position="309"/>
    </location>
</feature>
<evidence type="ECO:0000256" key="1">
    <source>
        <dbReference type="ARBA" id="ARBA00022679"/>
    </source>
</evidence>
<gene>
    <name evidence="7" type="ordered locus">sce1043</name>
</gene>
<evidence type="ECO:0000259" key="6">
    <source>
        <dbReference type="PROSITE" id="PS50011"/>
    </source>
</evidence>
<organism evidence="7 8">
    <name type="scientific">Sorangium cellulosum (strain So ce56)</name>
    <name type="common">Polyangium cellulosum (strain So ce56)</name>
    <dbReference type="NCBI Taxonomy" id="448385"/>
    <lineage>
        <taxon>Bacteria</taxon>
        <taxon>Pseudomonadati</taxon>
        <taxon>Myxococcota</taxon>
        <taxon>Polyangia</taxon>
        <taxon>Polyangiales</taxon>
        <taxon>Polyangiaceae</taxon>
        <taxon>Sorangium</taxon>
    </lineage>
</organism>
<dbReference type="GO" id="GO:0004674">
    <property type="term" value="F:protein serine/threonine kinase activity"/>
    <property type="evidence" value="ECO:0007669"/>
    <property type="project" value="UniProtKB-EC"/>
</dbReference>
<dbReference type="Proteomes" id="UP000002139">
    <property type="component" value="Chromosome"/>
</dbReference>
<evidence type="ECO:0000256" key="3">
    <source>
        <dbReference type="ARBA" id="ARBA00022777"/>
    </source>
</evidence>
<dbReference type="Gene3D" id="3.30.200.20">
    <property type="entry name" value="Phosphorylase Kinase, domain 1"/>
    <property type="match status" value="1"/>
</dbReference>
<dbReference type="Pfam" id="PF00069">
    <property type="entry name" value="Pkinase"/>
    <property type="match status" value="1"/>
</dbReference>
<keyword evidence="2" id="KW-0547">Nucleotide-binding</keyword>
<reference evidence="7 8" key="1">
    <citation type="journal article" date="2007" name="Nat. Biotechnol.">
        <title>Complete genome sequence of the myxobacterium Sorangium cellulosum.</title>
        <authorList>
            <person name="Schneiker S."/>
            <person name="Perlova O."/>
            <person name="Kaiser O."/>
            <person name="Gerth K."/>
            <person name="Alici A."/>
            <person name="Altmeyer M.O."/>
            <person name="Bartels D."/>
            <person name="Bekel T."/>
            <person name="Beyer S."/>
            <person name="Bode E."/>
            <person name="Bode H.B."/>
            <person name="Bolten C.J."/>
            <person name="Choudhuri J.V."/>
            <person name="Doss S."/>
            <person name="Elnakady Y.A."/>
            <person name="Frank B."/>
            <person name="Gaigalat L."/>
            <person name="Goesmann A."/>
            <person name="Groeger C."/>
            <person name="Gross F."/>
            <person name="Jelsbak L."/>
            <person name="Jelsbak L."/>
            <person name="Kalinowski J."/>
            <person name="Kegler C."/>
            <person name="Knauber T."/>
            <person name="Konietzny S."/>
            <person name="Kopp M."/>
            <person name="Krause L."/>
            <person name="Krug D."/>
            <person name="Linke B."/>
            <person name="Mahmud T."/>
            <person name="Martinez-Arias R."/>
            <person name="McHardy A.C."/>
            <person name="Merai M."/>
            <person name="Meyer F."/>
            <person name="Mormann S."/>
            <person name="Munoz-Dorado J."/>
            <person name="Perez J."/>
            <person name="Pradella S."/>
            <person name="Rachid S."/>
            <person name="Raddatz G."/>
            <person name="Rosenau F."/>
            <person name="Rueckert C."/>
            <person name="Sasse F."/>
            <person name="Scharfe M."/>
            <person name="Schuster S.C."/>
            <person name="Suen G."/>
            <person name="Treuner-Lange A."/>
            <person name="Velicer G.J."/>
            <person name="Vorholter F.-J."/>
            <person name="Weissman K.J."/>
            <person name="Welch R.D."/>
            <person name="Wenzel S.C."/>
            <person name="Whitworth D.E."/>
            <person name="Wilhelm S."/>
            <person name="Wittmann C."/>
            <person name="Bloecker H."/>
            <person name="Puehler A."/>
            <person name="Mueller R."/>
        </authorList>
    </citation>
    <scope>NUCLEOTIDE SEQUENCE [LARGE SCALE GENOMIC DNA]</scope>
    <source>
        <strain evidence="8">So ce56</strain>
    </source>
</reference>
<feature type="compositionally biased region" description="Basic and acidic residues" evidence="5">
    <location>
        <begin position="213"/>
        <end position="224"/>
    </location>
</feature>
<dbReference type="SUPFAM" id="SSF56112">
    <property type="entry name" value="Protein kinase-like (PK-like)"/>
    <property type="match status" value="1"/>
</dbReference>
<evidence type="ECO:0000256" key="2">
    <source>
        <dbReference type="ARBA" id="ARBA00022741"/>
    </source>
</evidence>
<keyword evidence="8" id="KW-1185">Reference proteome</keyword>
<dbReference type="InterPro" id="IPR011009">
    <property type="entry name" value="Kinase-like_dom_sf"/>
</dbReference>
<dbReference type="EC" id="2.7.11.1" evidence="7"/>
<evidence type="ECO:0000313" key="7">
    <source>
        <dbReference type="EMBL" id="CAN91200.1"/>
    </source>
</evidence>
<dbReference type="eggNOG" id="COG0515">
    <property type="taxonomic scope" value="Bacteria"/>
</dbReference>
<keyword evidence="1 7" id="KW-0808">Transferase</keyword>
<keyword evidence="3 7" id="KW-0418">Kinase</keyword>
<dbReference type="CDD" id="cd14014">
    <property type="entry name" value="STKc_PknB_like"/>
    <property type="match status" value="1"/>
</dbReference>
<dbReference type="PROSITE" id="PS50011">
    <property type="entry name" value="PROTEIN_KINASE_DOM"/>
    <property type="match status" value="1"/>
</dbReference>
<dbReference type="EMBL" id="AM746676">
    <property type="protein sequence ID" value="CAN91200.1"/>
    <property type="molecule type" value="Genomic_DNA"/>
</dbReference>